<dbReference type="SUPFAM" id="SSF46785">
    <property type="entry name" value="Winged helix' DNA-binding domain"/>
    <property type="match status" value="1"/>
</dbReference>
<comment type="caution">
    <text evidence="1">The sequence shown here is derived from an EMBL/GenBank/DDBJ whole genome shotgun (WGS) entry which is preliminary data.</text>
</comment>
<evidence type="ECO:0000313" key="2">
    <source>
        <dbReference type="Proteomes" id="UP000219564"/>
    </source>
</evidence>
<proteinExistence type="predicted"/>
<evidence type="ECO:0000313" key="1">
    <source>
        <dbReference type="EMBL" id="SOB53189.1"/>
    </source>
</evidence>
<dbReference type="Proteomes" id="UP000219564">
    <property type="component" value="Unassembled WGS sequence"/>
</dbReference>
<accession>A0AAX2H935</accession>
<sequence>MIPSCLATPLTRCLFCMCATTTDPANTARNNGATAERLLYLLKTHGPLKTADLGPMLDITLEATRQQIQKLIDSGLIEGHVMPSAGAGRPSRKWALTATAQARFPDTHSQLTLQLIDSIKLIYGSEGIDKIVSSIEHANTCEYVNACAKVTTLEDKVKVLVGIRDAAGYMASLQAEGENWLLIESHCPICVAAQACQGFCRSELQVFQTALGDSATVERIEHLISGDRRCVYRVSPRRPHP</sequence>
<organism evidence="1 2">
    <name type="scientific">Pseudomonas lundensis</name>
    <dbReference type="NCBI Taxonomy" id="86185"/>
    <lineage>
        <taxon>Bacteria</taxon>
        <taxon>Pseudomonadati</taxon>
        <taxon>Pseudomonadota</taxon>
        <taxon>Gammaproteobacteria</taxon>
        <taxon>Pseudomonadales</taxon>
        <taxon>Pseudomonadaceae</taxon>
        <taxon>Pseudomonas</taxon>
    </lineage>
</organism>
<dbReference type="InterPro" id="IPR036390">
    <property type="entry name" value="WH_DNA-bd_sf"/>
</dbReference>
<name>A0AAX2H935_9PSED</name>
<dbReference type="Gene3D" id="1.10.10.10">
    <property type="entry name" value="Winged helix-like DNA-binding domain superfamily/Winged helix DNA-binding domain"/>
    <property type="match status" value="1"/>
</dbReference>
<dbReference type="EMBL" id="OBKZ01000022">
    <property type="protein sequence ID" value="SOB53189.1"/>
    <property type="molecule type" value="Genomic_DNA"/>
</dbReference>
<dbReference type="InterPro" id="IPR036388">
    <property type="entry name" value="WH-like_DNA-bd_sf"/>
</dbReference>
<gene>
    <name evidence="1" type="ORF">PLUA15_290076</name>
</gene>
<dbReference type="AlphaFoldDB" id="A0AAX2H935"/>
<reference evidence="1 2" key="1">
    <citation type="submission" date="2017-08" db="EMBL/GenBank/DDBJ databases">
        <authorList>
            <person name="Chaillou S."/>
        </authorList>
    </citation>
    <scope>NUCLEOTIDE SEQUENCE [LARGE SCALE GENOMIC DNA]</scope>
    <source>
        <strain evidence="1 2">MFPA15A1205</strain>
    </source>
</reference>
<protein>
    <recommendedName>
        <fullName evidence="3">Transcriptional regulator</fullName>
    </recommendedName>
</protein>
<evidence type="ECO:0008006" key="3">
    <source>
        <dbReference type="Google" id="ProtNLM"/>
    </source>
</evidence>